<comment type="function">
    <text evidence="7">With S5 and S12 plays an important role in translational accuracy.</text>
</comment>
<keyword evidence="11" id="KW-1185">Reference proteome</keyword>
<evidence type="ECO:0000256" key="5">
    <source>
        <dbReference type="ARBA" id="ARBA00023274"/>
    </source>
</evidence>
<dbReference type="OrthoDB" id="9803672at2"/>
<keyword evidence="5 7" id="KW-0687">Ribonucleoprotein</keyword>
<feature type="domain" description="RNA-binding S4" evidence="8">
    <location>
        <begin position="98"/>
        <end position="160"/>
    </location>
</feature>
<dbReference type="SMART" id="SM01390">
    <property type="entry name" value="Ribosomal_S4"/>
    <property type="match status" value="1"/>
</dbReference>
<dbReference type="InterPro" id="IPR022801">
    <property type="entry name" value="Ribosomal_uS4"/>
</dbReference>
<organism evidence="10 11">
    <name type="scientific">Frankia canadensis</name>
    <dbReference type="NCBI Taxonomy" id="1836972"/>
    <lineage>
        <taxon>Bacteria</taxon>
        <taxon>Bacillati</taxon>
        <taxon>Actinomycetota</taxon>
        <taxon>Actinomycetes</taxon>
        <taxon>Frankiales</taxon>
        <taxon>Frankiaceae</taxon>
        <taxon>Frankia</taxon>
    </lineage>
</organism>
<keyword evidence="4 7" id="KW-0689">Ribosomal protein</keyword>
<dbReference type="CDD" id="cd00165">
    <property type="entry name" value="S4"/>
    <property type="match status" value="1"/>
</dbReference>
<accession>A0A2I2KU02</accession>
<keyword evidence="3 7" id="KW-0694">RNA-binding</keyword>
<dbReference type="GO" id="GO:0006412">
    <property type="term" value="P:translation"/>
    <property type="evidence" value="ECO:0007669"/>
    <property type="project" value="UniProtKB-UniRule"/>
</dbReference>
<dbReference type="InterPro" id="IPR001912">
    <property type="entry name" value="Ribosomal_uS4_N"/>
</dbReference>
<dbReference type="NCBIfam" id="NF003717">
    <property type="entry name" value="PRK05327.1"/>
    <property type="match status" value="1"/>
</dbReference>
<dbReference type="SMART" id="SM00363">
    <property type="entry name" value="S4"/>
    <property type="match status" value="1"/>
</dbReference>
<dbReference type="FunFam" id="3.10.290.10:FF:000001">
    <property type="entry name" value="30S ribosomal protein S4"/>
    <property type="match status" value="1"/>
</dbReference>
<dbReference type="RefSeq" id="WP_101832691.1">
    <property type="nucleotide sequence ID" value="NZ_FZMO01000224.1"/>
</dbReference>
<dbReference type="Pfam" id="PF00163">
    <property type="entry name" value="Ribosomal_S4"/>
    <property type="match status" value="1"/>
</dbReference>
<evidence type="ECO:0000313" key="10">
    <source>
        <dbReference type="EMBL" id="SNQ49143.1"/>
    </source>
</evidence>
<dbReference type="InterPro" id="IPR036986">
    <property type="entry name" value="S4_RNA-bd_sf"/>
</dbReference>
<dbReference type="PANTHER" id="PTHR11831">
    <property type="entry name" value="30S 40S RIBOSOMAL PROTEIN"/>
    <property type="match status" value="1"/>
</dbReference>
<dbReference type="GO" id="GO:0042274">
    <property type="term" value="P:ribosomal small subunit biogenesis"/>
    <property type="evidence" value="ECO:0007669"/>
    <property type="project" value="TreeGrafter"/>
</dbReference>
<dbReference type="Gene3D" id="1.10.1050.10">
    <property type="entry name" value="Ribosomal Protein S4 Delta 41, Chain A, domain 1"/>
    <property type="match status" value="1"/>
</dbReference>
<comment type="similarity">
    <text evidence="1 7">Belongs to the universal ribosomal protein uS4 family.</text>
</comment>
<reference evidence="10 11" key="1">
    <citation type="submission" date="2017-06" db="EMBL/GenBank/DDBJ databases">
        <authorList>
            <person name="Kim H.J."/>
            <person name="Triplett B.A."/>
        </authorList>
    </citation>
    <scope>NUCLEOTIDE SEQUENCE [LARGE SCALE GENOMIC DNA]</scope>
    <source>
        <strain evidence="10">FRACA_ARgP5</strain>
    </source>
</reference>
<dbReference type="PANTHER" id="PTHR11831:SF4">
    <property type="entry name" value="SMALL RIBOSOMAL SUBUNIT PROTEIN US4M"/>
    <property type="match status" value="1"/>
</dbReference>
<dbReference type="Pfam" id="PF01479">
    <property type="entry name" value="S4"/>
    <property type="match status" value="1"/>
</dbReference>
<sequence length="209" mass="23880">MARYTGADCKRCRREKTKLYLKGSKCDTPKCPIEIRPYPPGEHGRGRTKDSEYLLQKREKQKCARIYGVLEKQFRGYYDEANRRAGKTGDELLKILESRLDNVVYRGGFAPSRDAARQAVRHGHVQVNGRKVDIPSYRVSENDIVEITPKARELTPFVIARETAGQGRAVPAWIEAIPSQMRILVHSLPARQVIDTQVQEQLIVELYSK</sequence>
<dbReference type="InterPro" id="IPR005709">
    <property type="entry name" value="Ribosomal_uS4_bac-type"/>
</dbReference>
<dbReference type="NCBIfam" id="TIGR01017">
    <property type="entry name" value="rpsD_bact"/>
    <property type="match status" value="1"/>
</dbReference>
<gene>
    <name evidence="7 10" type="primary">rpsD</name>
    <name evidence="10" type="ORF">FRACA_300039</name>
</gene>
<dbReference type="GO" id="GO:0003735">
    <property type="term" value="F:structural constituent of ribosome"/>
    <property type="evidence" value="ECO:0007669"/>
    <property type="project" value="InterPro"/>
</dbReference>
<evidence type="ECO:0000256" key="4">
    <source>
        <dbReference type="ARBA" id="ARBA00022980"/>
    </source>
</evidence>
<dbReference type="InterPro" id="IPR002942">
    <property type="entry name" value="S4_RNA-bd"/>
</dbReference>
<comment type="subunit">
    <text evidence="7">Part of the 30S ribosomal subunit. Contacts protein S5. The interaction surface between S4 and S5 is involved in control of translational fidelity.</text>
</comment>
<feature type="domain" description="Small ribosomal subunit protein uS4 N-terminal" evidence="9">
    <location>
        <begin position="3"/>
        <end position="97"/>
    </location>
</feature>
<dbReference type="HAMAP" id="MF_01306_B">
    <property type="entry name" value="Ribosomal_uS4_B"/>
    <property type="match status" value="1"/>
</dbReference>
<dbReference type="PROSITE" id="PS50889">
    <property type="entry name" value="S4"/>
    <property type="match status" value="1"/>
</dbReference>
<comment type="function">
    <text evidence="7">One of the primary rRNA binding proteins, it binds directly to 16S rRNA where it nucleates assembly of the body of the 30S subunit.</text>
</comment>
<dbReference type="GO" id="GO:0019843">
    <property type="term" value="F:rRNA binding"/>
    <property type="evidence" value="ECO:0007669"/>
    <property type="project" value="UniProtKB-UniRule"/>
</dbReference>
<evidence type="ECO:0000256" key="3">
    <source>
        <dbReference type="ARBA" id="ARBA00022884"/>
    </source>
</evidence>
<evidence type="ECO:0000259" key="9">
    <source>
        <dbReference type="SMART" id="SM01390"/>
    </source>
</evidence>
<evidence type="ECO:0000259" key="8">
    <source>
        <dbReference type="SMART" id="SM00363"/>
    </source>
</evidence>
<evidence type="ECO:0000313" key="11">
    <source>
        <dbReference type="Proteomes" id="UP000234331"/>
    </source>
</evidence>
<dbReference type="Gene3D" id="3.10.290.10">
    <property type="entry name" value="RNA-binding S4 domain"/>
    <property type="match status" value="1"/>
</dbReference>
<dbReference type="SUPFAM" id="SSF55174">
    <property type="entry name" value="Alpha-L RNA-binding motif"/>
    <property type="match status" value="1"/>
</dbReference>
<evidence type="ECO:0000256" key="6">
    <source>
        <dbReference type="ARBA" id="ARBA00035254"/>
    </source>
</evidence>
<name>A0A2I2KU02_9ACTN</name>
<dbReference type="EMBL" id="FZMO01000224">
    <property type="protein sequence ID" value="SNQ49143.1"/>
    <property type="molecule type" value="Genomic_DNA"/>
</dbReference>
<evidence type="ECO:0000256" key="7">
    <source>
        <dbReference type="HAMAP-Rule" id="MF_01306"/>
    </source>
</evidence>
<evidence type="ECO:0000256" key="2">
    <source>
        <dbReference type="ARBA" id="ARBA00022730"/>
    </source>
</evidence>
<dbReference type="AlphaFoldDB" id="A0A2I2KU02"/>
<evidence type="ECO:0000256" key="1">
    <source>
        <dbReference type="ARBA" id="ARBA00007465"/>
    </source>
</evidence>
<dbReference type="Proteomes" id="UP000234331">
    <property type="component" value="Unassembled WGS sequence"/>
</dbReference>
<protein>
    <recommendedName>
        <fullName evidence="6 7">Small ribosomal subunit protein uS4</fullName>
    </recommendedName>
</protein>
<keyword evidence="2 7" id="KW-0699">rRNA-binding</keyword>
<dbReference type="GO" id="GO:0015935">
    <property type="term" value="C:small ribosomal subunit"/>
    <property type="evidence" value="ECO:0007669"/>
    <property type="project" value="InterPro"/>
</dbReference>
<proteinExistence type="inferred from homology"/>